<evidence type="ECO:0000256" key="3">
    <source>
        <dbReference type="ARBA" id="ARBA00023163"/>
    </source>
</evidence>
<dbReference type="InterPro" id="IPR036885">
    <property type="entry name" value="SWIB_MDM2_dom_sf"/>
</dbReference>
<evidence type="ECO:0008006" key="10">
    <source>
        <dbReference type="Google" id="ProtNLM"/>
    </source>
</evidence>
<feature type="domain" description="DM2" evidence="6">
    <location>
        <begin position="266"/>
        <end position="343"/>
    </location>
</feature>
<dbReference type="EMBL" id="CM002871">
    <property type="protein sequence ID" value="KFK39235.1"/>
    <property type="molecule type" value="Genomic_DNA"/>
</dbReference>
<feature type="region of interest" description="Disordered" evidence="5">
    <location>
        <begin position="59"/>
        <end position="105"/>
    </location>
</feature>
<dbReference type="PROSITE" id="PS51925">
    <property type="entry name" value="SWIB_MDM2"/>
    <property type="match status" value="3"/>
</dbReference>
<proteinExistence type="predicted"/>
<evidence type="ECO:0000259" key="7">
    <source>
        <dbReference type="PROSITE" id="PS51998"/>
    </source>
</evidence>
<reference evidence="9" key="1">
    <citation type="journal article" date="2015" name="Nat. Plants">
        <title>Genome expansion of Arabis alpina linked with retrotransposition and reduced symmetric DNA methylation.</title>
        <authorList>
            <person name="Willing E.M."/>
            <person name="Rawat V."/>
            <person name="Mandakova T."/>
            <person name="Maumus F."/>
            <person name="James G.V."/>
            <person name="Nordstroem K.J."/>
            <person name="Becker C."/>
            <person name="Warthmann N."/>
            <person name="Chica C."/>
            <person name="Szarzynska B."/>
            <person name="Zytnicki M."/>
            <person name="Albani M.C."/>
            <person name="Kiefer C."/>
            <person name="Bergonzi S."/>
            <person name="Castaings L."/>
            <person name="Mateos J.L."/>
            <person name="Berns M.C."/>
            <person name="Bujdoso N."/>
            <person name="Piofczyk T."/>
            <person name="de Lorenzo L."/>
            <person name="Barrero-Sicilia C."/>
            <person name="Mateos I."/>
            <person name="Piednoel M."/>
            <person name="Hagmann J."/>
            <person name="Chen-Min-Tao R."/>
            <person name="Iglesias-Fernandez R."/>
            <person name="Schuster S.C."/>
            <person name="Alonso-Blanco C."/>
            <person name="Roudier F."/>
            <person name="Carbonero P."/>
            <person name="Paz-Ares J."/>
            <person name="Davis S.J."/>
            <person name="Pecinka A."/>
            <person name="Quesneville H."/>
            <person name="Colot V."/>
            <person name="Lysak M.A."/>
            <person name="Weigel D."/>
            <person name="Coupland G."/>
            <person name="Schneeberger K."/>
        </authorList>
    </citation>
    <scope>NUCLEOTIDE SEQUENCE [LARGE SCALE GENOMIC DNA]</scope>
    <source>
        <strain evidence="9">cv. Pajares</strain>
    </source>
</reference>
<dbReference type="FunFam" id="1.10.245.10:FF:000004">
    <property type="entry name" value="Upstream activation factor subunit"/>
    <property type="match status" value="2"/>
</dbReference>
<dbReference type="AlphaFoldDB" id="A0A087HAT3"/>
<feature type="domain" description="DEK-C" evidence="7">
    <location>
        <begin position="1"/>
        <end position="56"/>
    </location>
</feature>
<keyword evidence="4" id="KW-0539">Nucleus</keyword>
<keyword evidence="3" id="KW-0804">Transcription</keyword>
<evidence type="ECO:0000256" key="5">
    <source>
        <dbReference type="SAM" id="MobiDB-lite"/>
    </source>
</evidence>
<feature type="region of interest" description="Disordered" evidence="5">
    <location>
        <begin position="193"/>
        <end position="268"/>
    </location>
</feature>
<feature type="compositionally biased region" description="Acidic residues" evidence="5">
    <location>
        <begin position="199"/>
        <end position="214"/>
    </location>
</feature>
<feature type="compositionally biased region" description="Acidic residues" evidence="5">
    <location>
        <begin position="226"/>
        <end position="239"/>
    </location>
</feature>
<dbReference type="Gene3D" id="1.10.10.60">
    <property type="entry name" value="Homeodomain-like"/>
    <property type="match status" value="1"/>
</dbReference>
<dbReference type="GO" id="GO:0000500">
    <property type="term" value="C:RNA polymerase I upstream activating factor complex"/>
    <property type="evidence" value="ECO:0007669"/>
    <property type="project" value="UniProtKB-ARBA"/>
</dbReference>
<dbReference type="SUPFAM" id="SSF47592">
    <property type="entry name" value="SWIB/MDM2 domain"/>
    <property type="match status" value="3"/>
</dbReference>
<evidence type="ECO:0000259" key="6">
    <source>
        <dbReference type="PROSITE" id="PS51925"/>
    </source>
</evidence>
<evidence type="ECO:0000313" key="9">
    <source>
        <dbReference type="Proteomes" id="UP000029120"/>
    </source>
</evidence>
<keyword evidence="2" id="KW-0805">Transcription regulation</keyword>
<evidence type="ECO:0000313" key="8">
    <source>
        <dbReference type="EMBL" id="KFK39235.1"/>
    </source>
</evidence>
<dbReference type="OMA" id="FSMNKYI"/>
<dbReference type="eggNOG" id="KOG1946">
    <property type="taxonomic scope" value="Eukaryota"/>
</dbReference>
<feature type="compositionally biased region" description="Acidic residues" evidence="5">
    <location>
        <begin position="63"/>
        <end position="73"/>
    </location>
</feature>
<dbReference type="PROSITE" id="PS51998">
    <property type="entry name" value="DEK_C"/>
    <property type="match status" value="1"/>
</dbReference>
<dbReference type="CDD" id="cd10567">
    <property type="entry name" value="SWIB-MDM2_like"/>
    <property type="match status" value="3"/>
</dbReference>
<dbReference type="Gramene" id="KFK39235">
    <property type="protein sequence ID" value="KFK39235"/>
    <property type="gene ID" value="AALP_AA3G218000"/>
</dbReference>
<dbReference type="SMART" id="SM00151">
    <property type="entry name" value="SWIB"/>
    <property type="match status" value="3"/>
</dbReference>
<evidence type="ECO:0000256" key="1">
    <source>
        <dbReference type="ARBA" id="ARBA00004123"/>
    </source>
</evidence>
<dbReference type="GO" id="GO:0001181">
    <property type="term" value="F:RNA polymerase I general transcription initiation factor activity"/>
    <property type="evidence" value="ECO:0007669"/>
    <property type="project" value="UniProtKB-ARBA"/>
</dbReference>
<name>A0A087HAT3_ARAAL</name>
<organism evidence="8 9">
    <name type="scientific">Arabis alpina</name>
    <name type="common">Alpine rock-cress</name>
    <dbReference type="NCBI Taxonomy" id="50452"/>
    <lineage>
        <taxon>Eukaryota</taxon>
        <taxon>Viridiplantae</taxon>
        <taxon>Streptophyta</taxon>
        <taxon>Embryophyta</taxon>
        <taxon>Tracheophyta</taxon>
        <taxon>Spermatophyta</taxon>
        <taxon>Magnoliopsida</taxon>
        <taxon>eudicotyledons</taxon>
        <taxon>Gunneridae</taxon>
        <taxon>Pentapetalae</taxon>
        <taxon>rosids</taxon>
        <taxon>malvids</taxon>
        <taxon>Brassicales</taxon>
        <taxon>Brassicaceae</taxon>
        <taxon>Arabideae</taxon>
        <taxon>Arabis</taxon>
    </lineage>
</organism>
<protein>
    <recommendedName>
        <fullName evidence="10">DM2 domain-containing protein</fullName>
    </recommendedName>
</protein>
<feature type="domain" description="DM2" evidence="6">
    <location>
        <begin position="109"/>
        <end position="186"/>
    </location>
</feature>
<evidence type="ECO:0000256" key="2">
    <source>
        <dbReference type="ARBA" id="ARBA00023015"/>
    </source>
</evidence>
<evidence type="ECO:0000256" key="4">
    <source>
        <dbReference type="ARBA" id="ARBA00023242"/>
    </source>
</evidence>
<dbReference type="InterPro" id="IPR003121">
    <property type="entry name" value="SWIB_MDM2_domain"/>
</dbReference>
<keyword evidence="9" id="KW-1185">Reference proteome</keyword>
<gene>
    <name evidence="8" type="ordered locus">AALP_Aa3g218000</name>
</gene>
<dbReference type="SUPFAM" id="SSF109715">
    <property type="entry name" value="DEK C-terminal domain"/>
    <property type="match status" value="1"/>
</dbReference>
<dbReference type="Pfam" id="PF08766">
    <property type="entry name" value="DEK_C"/>
    <property type="match status" value="1"/>
</dbReference>
<accession>A0A087HAT3</accession>
<sequence>MVSDSDLVTRLREILRSSDLDTTTPASVRRQLEADFGIDLTDKKGFIRDQIDAFLESNVGLEDNTEVDQDTSSDETPKPKAETEGDEIGSESDQDKEQRPVKAKKRGNGFTKVCQLSPKLGDFIGTSQLARTEVVKKMWVYIREKELQDPKDRRRILCDESLRSLFNVKSINMFQMSKALSKHIWPLGDGDGCVNSVKEEEDDDDDDEEEDEDIASVKKAEKVEENEQVEESTEEESEEEVRSLRKRKRKDPAKSVEKPKRKGGGGFTKVCSLSPELQAFTGVTELARTEVVKMLWRYIKENKLQDPNDGRRIICDESLQSLFSFESINMFQMNKLLTKHIWPLEDNAGESVCSNSPKIEKQNTETDEDTESDKLNEKDKKQKIKGCALLAPLSLSDALVKFLGNEESSLSRADVVKRLWEYIKQNDLQDPSDKRRIICDEKLKELFEVDSFEDISVSKLLTNHFIKIEQ</sequence>
<feature type="region of interest" description="Disordered" evidence="5">
    <location>
        <begin position="351"/>
        <end position="378"/>
    </location>
</feature>
<comment type="subcellular location">
    <subcellularLocation>
        <location evidence="1">Nucleus</location>
    </subcellularLocation>
</comment>
<dbReference type="PANTHER" id="PTHR13844">
    <property type="entry name" value="SWI/SNF-RELATED MATRIX-ASSOCIATED ACTIN-DEPENDENT REGULATOR OF CHROMATIN SUBFAMILY D"/>
    <property type="match status" value="1"/>
</dbReference>
<feature type="compositionally biased region" description="Basic and acidic residues" evidence="5">
    <location>
        <begin position="215"/>
        <end position="225"/>
    </location>
</feature>
<dbReference type="OrthoDB" id="10251073at2759"/>
<dbReference type="InterPro" id="IPR014876">
    <property type="entry name" value="DEK_C"/>
</dbReference>
<feature type="domain" description="DM2" evidence="6">
    <location>
        <begin position="388"/>
        <end position="467"/>
    </location>
</feature>
<dbReference type="Pfam" id="PF02201">
    <property type="entry name" value="SWIB"/>
    <property type="match status" value="3"/>
</dbReference>
<dbReference type="Gene3D" id="1.10.245.10">
    <property type="entry name" value="SWIB/MDM2 domain"/>
    <property type="match status" value="3"/>
</dbReference>
<dbReference type="InterPro" id="IPR019835">
    <property type="entry name" value="SWIB_domain"/>
</dbReference>
<dbReference type="Proteomes" id="UP000029120">
    <property type="component" value="Chromosome 3"/>
</dbReference>